<dbReference type="SUPFAM" id="SSF52096">
    <property type="entry name" value="ClpP/crotonase"/>
    <property type="match status" value="1"/>
</dbReference>
<dbReference type="STRING" id="225324.SAMN02745126_03411"/>
<dbReference type="PANTHER" id="PTHR42964">
    <property type="entry name" value="ENOYL-COA HYDRATASE"/>
    <property type="match status" value="1"/>
</dbReference>
<evidence type="ECO:0000313" key="2">
    <source>
        <dbReference type="EMBL" id="SKA06591.1"/>
    </source>
</evidence>
<dbReference type="Pfam" id="PF00378">
    <property type="entry name" value="ECH_1"/>
    <property type="match status" value="1"/>
</dbReference>
<dbReference type="InterPro" id="IPR051683">
    <property type="entry name" value="Enoyl-CoA_Hydratase/Isomerase"/>
</dbReference>
<dbReference type="InterPro" id="IPR014748">
    <property type="entry name" value="Enoyl-CoA_hydra_C"/>
</dbReference>
<dbReference type="OrthoDB" id="9795613at2"/>
<dbReference type="Proteomes" id="UP000190092">
    <property type="component" value="Unassembled WGS sequence"/>
</dbReference>
<proteinExistence type="inferred from homology"/>
<dbReference type="GO" id="GO:0008300">
    <property type="term" value="P:isoprenoid catabolic process"/>
    <property type="evidence" value="ECO:0007669"/>
    <property type="project" value="TreeGrafter"/>
</dbReference>
<dbReference type="AlphaFoldDB" id="A0A1T4QSW8"/>
<dbReference type="Gene3D" id="3.90.226.10">
    <property type="entry name" value="2-enoyl-CoA Hydratase, Chain A, domain 1"/>
    <property type="match status" value="1"/>
</dbReference>
<protein>
    <submittedName>
        <fullName evidence="2">Methylglutaconyl-CoA hydratase</fullName>
    </submittedName>
</protein>
<reference evidence="3" key="1">
    <citation type="submission" date="2017-02" db="EMBL/GenBank/DDBJ databases">
        <authorList>
            <person name="Varghese N."/>
            <person name="Submissions S."/>
        </authorList>
    </citation>
    <scope>NUCLEOTIDE SEQUENCE [LARGE SCALE GENOMIC DNA]</scope>
    <source>
        <strain evidence="3">ATCC 27094</strain>
    </source>
</reference>
<dbReference type="EMBL" id="FUWJ01000003">
    <property type="protein sequence ID" value="SKA06591.1"/>
    <property type="molecule type" value="Genomic_DNA"/>
</dbReference>
<gene>
    <name evidence="2" type="ORF">SAMN02745126_03411</name>
</gene>
<accession>A0A1T4QSW8</accession>
<sequence>MNDTVLWKVDGRGVATVTLNRPAVNNAYNGDMIAGLHAAMDALAQEPTLRVVVVTGNGKHFQAGADLAWINTVAKQTPRENDEVSRLTAEAIRRLDTCPVPTVALIQGGCFGGGTGIAAACDIVVASEDAIFSISETRWGLMAGIILPQLCRAMGVRQVRRYALTGERFGAADARRIGFVHEVCPADALRGTGDKIVDAILMNAPAATTATKLRTLASADAFVDDGEMRDLIQEHARTRQLAEATEGLASFKEKRKPAWYPG</sequence>
<dbReference type="GO" id="GO:0003824">
    <property type="term" value="F:catalytic activity"/>
    <property type="evidence" value="ECO:0007669"/>
    <property type="project" value="UniProtKB-ARBA"/>
</dbReference>
<dbReference type="PANTHER" id="PTHR42964:SF1">
    <property type="entry name" value="POLYKETIDE BIOSYNTHESIS ENOYL-COA HYDRATASE PKSH-RELATED"/>
    <property type="match status" value="1"/>
</dbReference>
<dbReference type="Gene3D" id="1.10.12.10">
    <property type="entry name" value="Lyase 2-enoyl-coa Hydratase, Chain A, domain 2"/>
    <property type="match status" value="1"/>
</dbReference>
<evidence type="ECO:0000313" key="3">
    <source>
        <dbReference type="Proteomes" id="UP000190092"/>
    </source>
</evidence>
<evidence type="ECO:0000256" key="1">
    <source>
        <dbReference type="ARBA" id="ARBA00005254"/>
    </source>
</evidence>
<keyword evidence="3" id="KW-1185">Reference proteome</keyword>
<dbReference type="InterPro" id="IPR001753">
    <property type="entry name" value="Enoyl-CoA_hydra/iso"/>
</dbReference>
<name>A0A1T4QSW8_9HYPH</name>
<dbReference type="CDD" id="cd06558">
    <property type="entry name" value="crotonase-like"/>
    <property type="match status" value="1"/>
</dbReference>
<dbReference type="InterPro" id="IPR029045">
    <property type="entry name" value="ClpP/crotonase-like_dom_sf"/>
</dbReference>
<organism evidence="2 3">
    <name type="scientific">Enhydrobacter aerosaccus</name>
    <dbReference type="NCBI Taxonomy" id="225324"/>
    <lineage>
        <taxon>Bacteria</taxon>
        <taxon>Pseudomonadati</taxon>
        <taxon>Pseudomonadota</taxon>
        <taxon>Alphaproteobacteria</taxon>
        <taxon>Hyphomicrobiales</taxon>
        <taxon>Enhydrobacter</taxon>
    </lineage>
</organism>
<comment type="similarity">
    <text evidence="1">Belongs to the enoyl-CoA hydratase/isomerase family.</text>
</comment>
<dbReference type="RefSeq" id="WP_085935087.1">
    <property type="nucleotide sequence ID" value="NZ_FUWJ01000003.1"/>
</dbReference>